<name>A0A975SZZ0_9ACTN</name>
<dbReference type="GO" id="GO:0016747">
    <property type="term" value="F:acyltransferase activity, transferring groups other than amino-acyl groups"/>
    <property type="evidence" value="ECO:0007669"/>
    <property type="project" value="InterPro"/>
</dbReference>
<evidence type="ECO:0000256" key="1">
    <source>
        <dbReference type="ARBA" id="ARBA00022679"/>
    </source>
</evidence>
<dbReference type="PANTHER" id="PTHR43877:SF2">
    <property type="entry name" value="AMINOALKYLPHOSPHONATE N-ACETYLTRANSFERASE-RELATED"/>
    <property type="match status" value="1"/>
</dbReference>
<evidence type="ECO:0000256" key="2">
    <source>
        <dbReference type="ARBA" id="ARBA00023315"/>
    </source>
</evidence>
<proteinExistence type="predicted"/>
<reference evidence="4" key="1">
    <citation type="submission" date="2021-06" db="EMBL/GenBank/DDBJ databases">
        <title>Complete genome sequence of Nocardioides sp. G188.</title>
        <authorList>
            <person name="Im W.-T."/>
        </authorList>
    </citation>
    <scope>NUCLEOTIDE SEQUENCE</scope>
    <source>
        <strain evidence="4">G188</strain>
    </source>
</reference>
<dbReference type="Proteomes" id="UP000683575">
    <property type="component" value="Chromosome"/>
</dbReference>
<feature type="domain" description="N-acetyltransferase" evidence="3">
    <location>
        <begin position="28"/>
        <end position="182"/>
    </location>
</feature>
<sequence length="285" mass="30720">MPAVPRRASLEPMTAAELDRWSVHSAEGFVRQQVEAGLQPLADARRDAARMLAEQLPDGLDTVHHHVLRVRDTDTGETVGSVWLRVRPGPGEVEGYLFDIELLPPARGRGLGRATLLAVHETARALGATVMRLNVFGHNGPAIALYESLGYQVADLSLQLRLAGRPGPVPPGPAVRLVPDDPATPGRLLWTAYDGREPVAVVRLALGDRSDGLHARLDRLEVHHGLRRRGYGRAVAAEVLRTCREMRVRTVAVSLAGSDAPARALCEELGFGLTAQTMVLALTGP</sequence>
<feature type="domain" description="N-acetyltransferase" evidence="3">
    <location>
        <begin position="178"/>
        <end position="285"/>
    </location>
</feature>
<protein>
    <submittedName>
        <fullName evidence="4">GNAT family N-acetyltransferase</fullName>
    </submittedName>
</protein>
<evidence type="ECO:0000313" key="4">
    <source>
        <dbReference type="EMBL" id="QWZ09059.1"/>
    </source>
</evidence>
<dbReference type="KEGG" id="nps:KRR39_04345"/>
<dbReference type="Pfam" id="PF00583">
    <property type="entry name" value="Acetyltransf_1"/>
    <property type="match status" value="2"/>
</dbReference>
<accession>A0A975SZZ0</accession>
<organism evidence="4 5">
    <name type="scientific">Nocardioides panacis</name>
    <dbReference type="NCBI Taxonomy" id="2849501"/>
    <lineage>
        <taxon>Bacteria</taxon>
        <taxon>Bacillati</taxon>
        <taxon>Actinomycetota</taxon>
        <taxon>Actinomycetes</taxon>
        <taxon>Propionibacteriales</taxon>
        <taxon>Nocardioidaceae</taxon>
        <taxon>Nocardioides</taxon>
    </lineage>
</organism>
<keyword evidence="5" id="KW-1185">Reference proteome</keyword>
<evidence type="ECO:0000259" key="3">
    <source>
        <dbReference type="PROSITE" id="PS51186"/>
    </source>
</evidence>
<dbReference type="InterPro" id="IPR000182">
    <property type="entry name" value="GNAT_dom"/>
</dbReference>
<dbReference type="EMBL" id="CP077062">
    <property type="protein sequence ID" value="QWZ09059.1"/>
    <property type="molecule type" value="Genomic_DNA"/>
</dbReference>
<gene>
    <name evidence="4" type="ORF">KRR39_04345</name>
</gene>
<evidence type="ECO:0000313" key="5">
    <source>
        <dbReference type="Proteomes" id="UP000683575"/>
    </source>
</evidence>
<keyword evidence="2" id="KW-0012">Acyltransferase</keyword>
<dbReference type="InterPro" id="IPR050832">
    <property type="entry name" value="Bact_Acetyltransf"/>
</dbReference>
<dbReference type="AlphaFoldDB" id="A0A975SZZ0"/>
<dbReference type="RefSeq" id="WP_216940905.1">
    <property type="nucleotide sequence ID" value="NZ_CP077062.1"/>
</dbReference>
<dbReference type="PROSITE" id="PS51186">
    <property type="entry name" value="GNAT"/>
    <property type="match status" value="2"/>
</dbReference>
<dbReference type="PANTHER" id="PTHR43877">
    <property type="entry name" value="AMINOALKYLPHOSPHONATE N-ACETYLTRANSFERASE-RELATED-RELATED"/>
    <property type="match status" value="1"/>
</dbReference>
<keyword evidence="1" id="KW-0808">Transferase</keyword>
<dbReference type="CDD" id="cd04301">
    <property type="entry name" value="NAT_SF"/>
    <property type="match status" value="2"/>
</dbReference>